<protein>
    <recommendedName>
        <fullName evidence="2">DUF7224 domain-containing protein</fullName>
    </recommendedName>
</protein>
<reference evidence="3 4" key="1">
    <citation type="submission" date="2017-06" db="EMBL/GenBank/DDBJ databases">
        <authorList>
            <person name="Kim H.J."/>
            <person name="Triplett B.A."/>
        </authorList>
    </citation>
    <scope>NUCLEOTIDE SEQUENCE [LARGE SCALE GENOMIC DNA]</scope>
    <source>
        <strain evidence="3 4">DSM 22179</strain>
    </source>
</reference>
<feature type="transmembrane region" description="Helical" evidence="1">
    <location>
        <begin position="145"/>
        <end position="162"/>
    </location>
</feature>
<evidence type="ECO:0000259" key="2">
    <source>
        <dbReference type="Pfam" id="PF23866"/>
    </source>
</evidence>
<dbReference type="AlphaFoldDB" id="A0A212THK7"/>
<gene>
    <name evidence="3" type="ORF">SAMN05445756_1337</name>
</gene>
<evidence type="ECO:0000313" key="3">
    <source>
        <dbReference type="EMBL" id="SNC65473.1"/>
    </source>
</evidence>
<feature type="transmembrane region" description="Helical" evidence="1">
    <location>
        <begin position="50"/>
        <end position="66"/>
    </location>
</feature>
<name>A0A212THK7_9MICO</name>
<feature type="transmembrane region" description="Helical" evidence="1">
    <location>
        <begin position="119"/>
        <end position="138"/>
    </location>
</feature>
<dbReference type="Proteomes" id="UP000198122">
    <property type="component" value="Unassembled WGS sequence"/>
</dbReference>
<dbReference type="InterPro" id="IPR055648">
    <property type="entry name" value="DUF7224"/>
</dbReference>
<sequence length="400" mass="41653">MKALTALRWTRAPFVALGLLAAGAYIASGIRTDLPHPPDTVANTDHALRILAPLTLGTAAVLAASLSRYVRDHAVGRSWWAGMARLLWPVPVIAVGAYLVLQGWAFATGPAPFPTGLSLWMLGLGCLALVTWSAVGTVIGSGGQLWPVPVAAAALFLFYSYLPAIEPPWLRQLPGTQVGCCGIDLNPAPETLLVSTVVLGGLLVVALGAGLVHRGRAAILTLGILAVLGVGSLLAATGSHRDSYALAEPRPDETVCTGSSPEVCLWPEWEHEAPRAAEALHRAQANLKAAGAPLLADPMSDYTTDPQIPGLGYMTGAGDHQIVANAAYTTLAQRAGTAYCQNHDLTGASMVLARLAGVPRSTLGSGTPLPPEVSKVLRASTTEQVAFIEREVAAVKECAR</sequence>
<keyword evidence="4" id="KW-1185">Reference proteome</keyword>
<dbReference type="RefSeq" id="WP_088818187.1">
    <property type="nucleotide sequence ID" value="NZ_FYEZ01000001.1"/>
</dbReference>
<feature type="transmembrane region" description="Helical" evidence="1">
    <location>
        <begin position="86"/>
        <end position="107"/>
    </location>
</feature>
<dbReference type="Pfam" id="PF23866">
    <property type="entry name" value="DUF7224"/>
    <property type="match status" value="1"/>
</dbReference>
<proteinExistence type="predicted"/>
<feature type="transmembrane region" description="Helical" evidence="1">
    <location>
        <begin position="219"/>
        <end position="238"/>
    </location>
</feature>
<keyword evidence="1" id="KW-0472">Membrane</keyword>
<dbReference type="EMBL" id="FYEZ01000001">
    <property type="protein sequence ID" value="SNC65473.1"/>
    <property type="molecule type" value="Genomic_DNA"/>
</dbReference>
<accession>A0A212THK7</accession>
<keyword evidence="1" id="KW-0812">Transmembrane</keyword>
<feature type="transmembrane region" description="Helical" evidence="1">
    <location>
        <begin position="12"/>
        <end position="30"/>
    </location>
</feature>
<evidence type="ECO:0000313" key="4">
    <source>
        <dbReference type="Proteomes" id="UP000198122"/>
    </source>
</evidence>
<dbReference type="OrthoDB" id="4965457at2"/>
<feature type="domain" description="DUF7224" evidence="2">
    <location>
        <begin position="263"/>
        <end position="398"/>
    </location>
</feature>
<organism evidence="3 4">
    <name type="scientific">Kytococcus aerolatus</name>
    <dbReference type="NCBI Taxonomy" id="592308"/>
    <lineage>
        <taxon>Bacteria</taxon>
        <taxon>Bacillati</taxon>
        <taxon>Actinomycetota</taxon>
        <taxon>Actinomycetes</taxon>
        <taxon>Micrococcales</taxon>
        <taxon>Kytococcaceae</taxon>
        <taxon>Kytococcus</taxon>
    </lineage>
</organism>
<keyword evidence="1" id="KW-1133">Transmembrane helix</keyword>
<evidence type="ECO:0000256" key="1">
    <source>
        <dbReference type="SAM" id="Phobius"/>
    </source>
</evidence>
<feature type="transmembrane region" description="Helical" evidence="1">
    <location>
        <begin position="192"/>
        <end position="212"/>
    </location>
</feature>